<protein>
    <submittedName>
        <fullName evidence="3">Uncharacterized protein</fullName>
    </submittedName>
</protein>
<accession>A0A803NYV7</accession>
<dbReference type="EMBL" id="UZAU01000235">
    <property type="status" value="NOT_ANNOTATED_CDS"/>
    <property type="molecule type" value="Genomic_DNA"/>
</dbReference>
<feature type="domain" description="Reverse transcriptase zinc-binding" evidence="2">
    <location>
        <begin position="3"/>
        <end position="71"/>
    </location>
</feature>
<organism evidence="3 4">
    <name type="scientific">Cannabis sativa</name>
    <name type="common">Hemp</name>
    <name type="synonym">Marijuana</name>
    <dbReference type="NCBI Taxonomy" id="3483"/>
    <lineage>
        <taxon>Eukaryota</taxon>
        <taxon>Viridiplantae</taxon>
        <taxon>Streptophyta</taxon>
        <taxon>Embryophyta</taxon>
        <taxon>Tracheophyta</taxon>
        <taxon>Spermatophyta</taxon>
        <taxon>Magnoliopsida</taxon>
        <taxon>eudicotyledons</taxon>
        <taxon>Gunneridae</taxon>
        <taxon>Pentapetalae</taxon>
        <taxon>rosids</taxon>
        <taxon>fabids</taxon>
        <taxon>Rosales</taxon>
        <taxon>Cannabaceae</taxon>
        <taxon>Cannabis</taxon>
    </lineage>
</organism>
<evidence type="ECO:0000313" key="3">
    <source>
        <dbReference type="EnsemblPlants" id="cds.evm.model.02.2824"/>
    </source>
</evidence>
<evidence type="ECO:0000313" key="4">
    <source>
        <dbReference type="Proteomes" id="UP000596661"/>
    </source>
</evidence>
<dbReference type="PANTHER" id="PTHR47074">
    <property type="entry name" value="BNAC02G40300D PROTEIN"/>
    <property type="match status" value="1"/>
</dbReference>
<dbReference type="PANTHER" id="PTHR47074:SF11">
    <property type="entry name" value="REVERSE TRANSCRIPTASE-LIKE PROTEIN"/>
    <property type="match status" value="1"/>
</dbReference>
<dbReference type="GO" id="GO:0003676">
    <property type="term" value="F:nucleic acid binding"/>
    <property type="evidence" value="ECO:0007669"/>
    <property type="project" value="InterPro"/>
</dbReference>
<dbReference type="AlphaFoldDB" id="A0A803NYV7"/>
<keyword evidence="4" id="KW-1185">Reference proteome</keyword>
<dbReference type="OMA" id="IAHEARC"/>
<dbReference type="Proteomes" id="UP000596661">
    <property type="component" value="Chromosome 2"/>
</dbReference>
<sequence>MESNLWRSLWKTKVPPKVIHFVWKAITGCLPTRTQLYTKHVPVQLDCPCCSREEESIFHVLVTCNFAQSCWNLSSVPTAVIGGTAFGDWIEQLLVKCQPVVFEEALMVAWAIWKARNELLWNKNVTRAAEVITTATTVLNQWKTAAANRFSPLPAVVNNTSNHDNNWTAPDAGFLKVNVDGAVFSASGSFGVGGLARDSNGQLIEAFCMHKAGCFQPSLVEAIGVKEALSWIKNKGWEHVTLETDSLVVVQALQSNVVMHSVFGSTITYCLNLLKSLSHVNVCFVKRSANNAAHCLARGACYWSDCIFVGSNVPTAISTAVMADLAVLS</sequence>
<evidence type="ECO:0000259" key="1">
    <source>
        <dbReference type="Pfam" id="PF13456"/>
    </source>
</evidence>
<dbReference type="InterPro" id="IPR044730">
    <property type="entry name" value="RNase_H-like_dom_plant"/>
</dbReference>
<dbReference type="InterPro" id="IPR036397">
    <property type="entry name" value="RNaseH_sf"/>
</dbReference>
<dbReference type="Pfam" id="PF13966">
    <property type="entry name" value="zf-RVT"/>
    <property type="match status" value="1"/>
</dbReference>
<dbReference type="Gene3D" id="3.30.420.10">
    <property type="entry name" value="Ribonuclease H-like superfamily/Ribonuclease H"/>
    <property type="match status" value="1"/>
</dbReference>
<dbReference type="InterPro" id="IPR012337">
    <property type="entry name" value="RNaseH-like_sf"/>
</dbReference>
<reference evidence="3" key="1">
    <citation type="submission" date="2018-11" db="EMBL/GenBank/DDBJ databases">
        <authorList>
            <person name="Grassa J C."/>
        </authorList>
    </citation>
    <scope>NUCLEOTIDE SEQUENCE [LARGE SCALE GENOMIC DNA]</scope>
</reference>
<reference evidence="3" key="2">
    <citation type="submission" date="2021-03" db="UniProtKB">
        <authorList>
            <consortium name="EnsemblPlants"/>
        </authorList>
    </citation>
    <scope>IDENTIFICATION</scope>
</reference>
<evidence type="ECO:0000259" key="2">
    <source>
        <dbReference type="Pfam" id="PF13966"/>
    </source>
</evidence>
<dbReference type="InterPro" id="IPR052929">
    <property type="entry name" value="RNase_H-like_EbsB-rel"/>
</dbReference>
<dbReference type="CDD" id="cd06222">
    <property type="entry name" value="RNase_H_like"/>
    <property type="match status" value="1"/>
</dbReference>
<proteinExistence type="predicted"/>
<feature type="domain" description="RNase H type-1" evidence="1">
    <location>
        <begin position="178"/>
        <end position="298"/>
    </location>
</feature>
<dbReference type="InterPro" id="IPR026960">
    <property type="entry name" value="RVT-Znf"/>
</dbReference>
<name>A0A803NYV7_CANSA</name>
<dbReference type="GO" id="GO:0004523">
    <property type="term" value="F:RNA-DNA hybrid ribonuclease activity"/>
    <property type="evidence" value="ECO:0007669"/>
    <property type="project" value="InterPro"/>
</dbReference>
<dbReference type="Pfam" id="PF13456">
    <property type="entry name" value="RVT_3"/>
    <property type="match status" value="1"/>
</dbReference>
<dbReference type="InterPro" id="IPR002156">
    <property type="entry name" value="RNaseH_domain"/>
</dbReference>
<dbReference type="EnsemblPlants" id="evm.model.02.2824">
    <property type="protein sequence ID" value="cds.evm.model.02.2824"/>
    <property type="gene ID" value="evm.TU.02.2824"/>
</dbReference>
<dbReference type="SUPFAM" id="SSF53098">
    <property type="entry name" value="Ribonuclease H-like"/>
    <property type="match status" value="1"/>
</dbReference>
<dbReference type="Gramene" id="evm.model.02.2824">
    <property type="protein sequence ID" value="cds.evm.model.02.2824"/>
    <property type="gene ID" value="evm.TU.02.2824"/>
</dbReference>